<evidence type="ECO:0000256" key="1">
    <source>
        <dbReference type="ARBA" id="ARBA00007447"/>
    </source>
</evidence>
<dbReference type="Gene3D" id="2.40.70.10">
    <property type="entry name" value="Acid Proteases"/>
    <property type="match status" value="2"/>
</dbReference>
<keyword evidence="5 8" id="KW-1015">Disulfide bond</keyword>
<dbReference type="Pfam" id="PF00026">
    <property type="entry name" value="Asp"/>
    <property type="match status" value="1"/>
</dbReference>
<evidence type="ECO:0000256" key="6">
    <source>
        <dbReference type="ARBA" id="ARBA00023180"/>
    </source>
</evidence>
<keyword evidence="4 9" id="KW-0378">Hydrolase</keyword>
<dbReference type="InterPro" id="IPR033121">
    <property type="entry name" value="PEPTIDASE_A1"/>
</dbReference>
<dbReference type="InterPro" id="IPR021109">
    <property type="entry name" value="Peptidase_aspartic_dom_sf"/>
</dbReference>
<keyword evidence="6" id="KW-0325">Glycoprotein</keyword>
<dbReference type="InterPro" id="IPR001969">
    <property type="entry name" value="Aspartic_peptidase_AS"/>
</dbReference>
<dbReference type="PANTHER" id="PTHR47966:SF51">
    <property type="entry name" value="BETA-SITE APP-CLEAVING ENZYME, ISOFORM A-RELATED"/>
    <property type="match status" value="1"/>
</dbReference>
<evidence type="ECO:0000313" key="12">
    <source>
        <dbReference type="Proteomes" id="UP001172673"/>
    </source>
</evidence>
<evidence type="ECO:0000256" key="7">
    <source>
        <dbReference type="PIRSR" id="PIRSR601461-1"/>
    </source>
</evidence>
<dbReference type="InterPro" id="IPR001461">
    <property type="entry name" value="Aspartic_peptidase_A1"/>
</dbReference>
<evidence type="ECO:0000313" key="11">
    <source>
        <dbReference type="EMBL" id="KAJ9607308.1"/>
    </source>
</evidence>
<dbReference type="EC" id="3.4.23.25" evidence="11"/>
<dbReference type="GO" id="GO:0000324">
    <property type="term" value="C:fungal-type vacuole"/>
    <property type="evidence" value="ECO:0007669"/>
    <property type="project" value="TreeGrafter"/>
</dbReference>
<keyword evidence="2 9" id="KW-0645">Protease</keyword>
<feature type="disulfide bond" evidence="8">
    <location>
        <begin position="23"/>
        <end position="28"/>
    </location>
</feature>
<comment type="caution">
    <text evidence="11">The sequence shown here is derived from an EMBL/GenBank/DDBJ whole genome shotgun (WGS) entry which is preliminary data.</text>
</comment>
<dbReference type="FunFam" id="2.40.70.10:FF:000002">
    <property type="entry name" value="Vacuolar aspartic proteinase"/>
    <property type="match status" value="1"/>
</dbReference>
<dbReference type="SUPFAM" id="SSF50630">
    <property type="entry name" value="Acid proteases"/>
    <property type="match status" value="1"/>
</dbReference>
<feature type="domain" description="Peptidase A1" evidence="10">
    <location>
        <begin position="1"/>
        <end position="303"/>
    </location>
</feature>
<reference evidence="11" key="1">
    <citation type="submission" date="2022-10" db="EMBL/GenBank/DDBJ databases">
        <title>Culturing micro-colonial fungi from biological soil crusts in the Mojave desert and describing Neophaeococcomyces mojavensis, and introducing the new genera and species Taxawa tesnikishii.</title>
        <authorList>
            <person name="Kurbessoian T."/>
            <person name="Stajich J.E."/>
        </authorList>
    </citation>
    <scope>NUCLEOTIDE SEQUENCE</scope>
    <source>
        <strain evidence="11">TK_41</strain>
    </source>
</reference>
<dbReference type="FunFam" id="2.40.70.10:FF:000008">
    <property type="entry name" value="Cathepsin D"/>
    <property type="match status" value="1"/>
</dbReference>
<feature type="active site" evidence="7">
    <location>
        <position position="10"/>
    </location>
</feature>
<dbReference type="EMBL" id="JAPDRK010000012">
    <property type="protein sequence ID" value="KAJ9607308.1"/>
    <property type="molecule type" value="Genomic_DNA"/>
</dbReference>
<dbReference type="PANTHER" id="PTHR47966">
    <property type="entry name" value="BETA-SITE APP-CLEAVING ENZYME, ISOFORM A-RELATED"/>
    <property type="match status" value="1"/>
</dbReference>
<dbReference type="PRINTS" id="PR00792">
    <property type="entry name" value="PEPSIN"/>
</dbReference>
<evidence type="ECO:0000256" key="3">
    <source>
        <dbReference type="ARBA" id="ARBA00022750"/>
    </source>
</evidence>
<evidence type="ECO:0000256" key="5">
    <source>
        <dbReference type="ARBA" id="ARBA00023157"/>
    </source>
</evidence>
<evidence type="ECO:0000256" key="2">
    <source>
        <dbReference type="ARBA" id="ARBA00022670"/>
    </source>
</evidence>
<name>A0AA38X5N3_9EURO</name>
<accession>A0AA38X5N3</accession>
<feature type="disulfide bond" evidence="8">
    <location>
        <begin position="229"/>
        <end position="262"/>
    </location>
</feature>
<dbReference type="AlphaFoldDB" id="A0AA38X5N3"/>
<dbReference type="PROSITE" id="PS51767">
    <property type="entry name" value="PEPTIDASE_A1"/>
    <property type="match status" value="1"/>
</dbReference>
<feature type="active site" evidence="7">
    <location>
        <position position="195"/>
    </location>
</feature>
<evidence type="ECO:0000256" key="9">
    <source>
        <dbReference type="RuleBase" id="RU000454"/>
    </source>
</evidence>
<dbReference type="GO" id="GO:0006508">
    <property type="term" value="P:proteolysis"/>
    <property type="evidence" value="ECO:0007669"/>
    <property type="project" value="UniProtKB-KW"/>
</dbReference>
<organism evidence="11 12">
    <name type="scientific">Cladophialophora chaetospira</name>
    <dbReference type="NCBI Taxonomy" id="386627"/>
    <lineage>
        <taxon>Eukaryota</taxon>
        <taxon>Fungi</taxon>
        <taxon>Dikarya</taxon>
        <taxon>Ascomycota</taxon>
        <taxon>Pezizomycotina</taxon>
        <taxon>Eurotiomycetes</taxon>
        <taxon>Chaetothyriomycetidae</taxon>
        <taxon>Chaetothyriales</taxon>
        <taxon>Herpotrichiellaceae</taxon>
        <taxon>Cladophialophora</taxon>
    </lineage>
</organism>
<protein>
    <submittedName>
        <fullName evidence="11">Aspartic proteinase</fullName>
        <ecNumber evidence="11">3.4.23.25</ecNumber>
    </submittedName>
</protein>
<keyword evidence="12" id="KW-1185">Reference proteome</keyword>
<gene>
    <name evidence="11" type="primary">APR1_2</name>
    <name evidence="11" type="ORF">H2200_008381</name>
</gene>
<dbReference type="PROSITE" id="PS00141">
    <property type="entry name" value="ASP_PROTEASE"/>
    <property type="match status" value="1"/>
</dbReference>
<comment type="similarity">
    <text evidence="1 9">Belongs to the peptidase A1 family.</text>
</comment>
<evidence type="ECO:0000256" key="8">
    <source>
        <dbReference type="PIRSR" id="PIRSR601461-2"/>
    </source>
</evidence>
<sequence>MNNTFRVGPDTGSSNFWVYSSKCKAGPCTRHPQYDSGASSSYHENGSLFDIRYGLDRDGIAGFMSQDILRLGEHSILYQDFAEATVATGAGPAYWKMDGVFGLGFAAAAVNMAVPPFYNMIDQGLTEPVFSFYFADVDAEEDEGEVIFGGVNHDRYDGDLTTLPIREKPTWETTFTSITLGIWTTELTDTGAAIDTGTEMIILPSNVSTQLNQQIGARLQADGHYYIACSTRKRLPDVTFELAGHDFSLGPEDYLLESGDSCISAFFGEDYPPPGGPFAVLGTVFLRKWYSVFDIDARTISFARARRSGRCPAHRFTLNDVF</sequence>
<dbReference type="Proteomes" id="UP001172673">
    <property type="component" value="Unassembled WGS sequence"/>
</dbReference>
<dbReference type="GO" id="GO:0004190">
    <property type="term" value="F:aspartic-type endopeptidase activity"/>
    <property type="evidence" value="ECO:0007669"/>
    <property type="project" value="UniProtKB-KW"/>
</dbReference>
<evidence type="ECO:0000256" key="4">
    <source>
        <dbReference type="ARBA" id="ARBA00022801"/>
    </source>
</evidence>
<keyword evidence="3 9" id="KW-0064">Aspartyl protease</keyword>
<proteinExistence type="inferred from homology"/>
<evidence type="ECO:0000259" key="10">
    <source>
        <dbReference type="PROSITE" id="PS51767"/>
    </source>
</evidence>